<evidence type="ECO:0000256" key="6">
    <source>
        <dbReference type="ARBA" id="ARBA00023180"/>
    </source>
</evidence>
<dbReference type="AlphaFoldDB" id="A0AAE0L137"/>
<accession>A0AAE0L137</accession>
<keyword evidence="10" id="KW-1133">Transmembrane helix</keyword>
<feature type="transmembrane region" description="Helical" evidence="10">
    <location>
        <begin position="494"/>
        <end position="523"/>
    </location>
</feature>
<evidence type="ECO:0000313" key="11">
    <source>
        <dbReference type="EMBL" id="KAK3268037.1"/>
    </source>
</evidence>
<dbReference type="GO" id="GO:1902495">
    <property type="term" value="C:transmembrane transporter complex"/>
    <property type="evidence" value="ECO:0007669"/>
    <property type="project" value="TreeGrafter"/>
</dbReference>
<feature type="region of interest" description="Disordered" evidence="9">
    <location>
        <begin position="1"/>
        <end position="22"/>
    </location>
</feature>
<evidence type="ECO:0000256" key="3">
    <source>
        <dbReference type="ARBA" id="ARBA00022737"/>
    </source>
</evidence>
<dbReference type="PROSITE" id="PS50297">
    <property type="entry name" value="ANK_REP_REGION"/>
    <property type="match status" value="4"/>
</dbReference>
<keyword evidence="5" id="KW-0406">Ion transport</keyword>
<dbReference type="PANTHER" id="PTHR47143:SF1">
    <property type="entry name" value="ION_TRANS DOMAIN-CONTAINING PROTEIN"/>
    <property type="match status" value="1"/>
</dbReference>
<keyword evidence="3" id="KW-0677">Repeat</keyword>
<dbReference type="InterPro" id="IPR052076">
    <property type="entry name" value="TRP_cation_channel"/>
</dbReference>
<dbReference type="SMART" id="SM00248">
    <property type="entry name" value="ANK"/>
    <property type="match status" value="6"/>
</dbReference>
<feature type="region of interest" description="Disordered" evidence="9">
    <location>
        <begin position="818"/>
        <end position="837"/>
    </location>
</feature>
<comment type="caution">
    <text evidence="11">The sequence shown here is derived from an EMBL/GenBank/DDBJ whole genome shotgun (WGS) entry which is preliminary data.</text>
</comment>
<feature type="repeat" description="ANK" evidence="8">
    <location>
        <begin position="221"/>
        <end position="253"/>
    </location>
</feature>
<feature type="transmembrane region" description="Helical" evidence="10">
    <location>
        <begin position="669"/>
        <end position="690"/>
    </location>
</feature>
<dbReference type="PANTHER" id="PTHR47143">
    <property type="entry name" value="TRANSIENT RECEPTOR POTENTIAL CATION CHANNEL PROTEIN PAINLESS"/>
    <property type="match status" value="1"/>
</dbReference>
<dbReference type="PROSITE" id="PS50088">
    <property type="entry name" value="ANK_REPEAT"/>
    <property type="match status" value="4"/>
</dbReference>
<evidence type="ECO:0000313" key="12">
    <source>
        <dbReference type="Proteomes" id="UP001190700"/>
    </source>
</evidence>
<keyword evidence="1" id="KW-0813">Transport</keyword>
<gene>
    <name evidence="11" type="ORF">CYMTET_23436</name>
</gene>
<evidence type="ECO:0000256" key="5">
    <source>
        <dbReference type="ARBA" id="ARBA00023065"/>
    </source>
</evidence>
<dbReference type="SUPFAM" id="SSF48403">
    <property type="entry name" value="Ankyrin repeat"/>
    <property type="match status" value="1"/>
</dbReference>
<protein>
    <submittedName>
        <fullName evidence="11">Uncharacterized protein</fullName>
    </submittedName>
</protein>
<feature type="repeat" description="ANK" evidence="8">
    <location>
        <begin position="99"/>
        <end position="131"/>
    </location>
</feature>
<name>A0AAE0L137_9CHLO</name>
<dbReference type="InterPro" id="IPR036770">
    <property type="entry name" value="Ankyrin_rpt-contain_sf"/>
</dbReference>
<dbReference type="GO" id="GO:0022857">
    <property type="term" value="F:transmembrane transporter activity"/>
    <property type="evidence" value="ECO:0007669"/>
    <property type="project" value="TreeGrafter"/>
</dbReference>
<keyword evidence="7" id="KW-0407">Ion channel</keyword>
<dbReference type="EMBL" id="LGRX02012050">
    <property type="protein sequence ID" value="KAK3268037.1"/>
    <property type="molecule type" value="Genomic_DNA"/>
</dbReference>
<feature type="transmembrane region" description="Helical" evidence="10">
    <location>
        <begin position="627"/>
        <end position="649"/>
    </location>
</feature>
<evidence type="ECO:0000256" key="4">
    <source>
        <dbReference type="ARBA" id="ARBA00023043"/>
    </source>
</evidence>
<feature type="transmembrane region" description="Helical" evidence="10">
    <location>
        <begin position="710"/>
        <end position="734"/>
    </location>
</feature>
<proteinExistence type="predicted"/>
<keyword evidence="6" id="KW-0325">Glycoprotein</keyword>
<evidence type="ECO:0000256" key="7">
    <source>
        <dbReference type="ARBA" id="ARBA00023303"/>
    </source>
</evidence>
<keyword evidence="2" id="KW-0716">Sensory transduction</keyword>
<feature type="repeat" description="ANK" evidence="8">
    <location>
        <begin position="290"/>
        <end position="322"/>
    </location>
</feature>
<organism evidence="11 12">
    <name type="scientific">Cymbomonas tetramitiformis</name>
    <dbReference type="NCBI Taxonomy" id="36881"/>
    <lineage>
        <taxon>Eukaryota</taxon>
        <taxon>Viridiplantae</taxon>
        <taxon>Chlorophyta</taxon>
        <taxon>Pyramimonadophyceae</taxon>
        <taxon>Pyramimonadales</taxon>
        <taxon>Pyramimonadaceae</taxon>
        <taxon>Cymbomonas</taxon>
    </lineage>
</organism>
<keyword evidence="10" id="KW-0472">Membrane</keyword>
<keyword evidence="4 8" id="KW-0040">ANK repeat</keyword>
<reference evidence="11 12" key="1">
    <citation type="journal article" date="2015" name="Genome Biol. Evol.">
        <title>Comparative Genomics of a Bacterivorous Green Alga Reveals Evolutionary Causalities and Consequences of Phago-Mixotrophic Mode of Nutrition.</title>
        <authorList>
            <person name="Burns J.A."/>
            <person name="Paasch A."/>
            <person name="Narechania A."/>
            <person name="Kim E."/>
        </authorList>
    </citation>
    <scope>NUCLEOTIDE SEQUENCE [LARGE SCALE GENOMIC DNA]</scope>
    <source>
        <strain evidence="11 12">PLY_AMNH</strain>
    </source>
</reference>
<dbReference type="InterPro" id="IPR002110">
    <property type="entry name" value="Ankyrin_rpt"/>
</dbReference>
<dbReference type="Gene3D" id="1.25.40.20">
    <property type="entry name" value="Ankyrin repeat-containing domain"/>
    <property type="match status" value="3"/>
</dbReference>
<dbReference type="GO" id="GO:0034220">
    <property type="term" value="P:monoatomic ion transmembrane transport"/>
    <property type="evidence" value="ECO:0007669"/>
    <property type="project" value="UniProtKB-KW"/>
</dbReference>
<keyword evidence="12" id="KW-1185">Reference proteome</keyword>
<feature type="repeat" description="ANK" evidence="8">
    <location>
        <begin position="188"/>
        <end position="220"/>
    </location>
</feature>
<sequence>MEKEKQLLWPPPGPASASPCEAPEAIEDEAGLFDVTSMDDAAHAEMPQDVPEDPIDDFPQSLQFMAAARRGDLYALQTWVEETGSLLVMITDQCDEFGLSRSALHYAAAGFHRDCVKFLLDEGAPIDTPDSRSWTPLHHCLQASAAAQPQSLQRARGLTGGQPEAERMTEMAHLLLDRQAKATSRTADGLTCLHMACACGLTEVARRLLNLGADLHEVDSHRQTALHFAVCSGARDLVQLLLQQGASAVAQDEAGCNSVHLAANRGSLPIVQTLLQDEDAYVDIDRQDNDGNTPLHCAFHARELEVVHLLVQAGANTMVRNSLGQSPLSLAIILEPRLAEQVLDGQVLVSPLASHPHLEEVAYDCSGLDEFPQEHPHVRPFEPVPLADLARSSLQGMLRSALQHGTRAAHCFGCMLIGNELPALASEELAPGAYVAQLEAKQMRDACQTPLEAIIGSSSHLVTHPVVQFLLQQKWQTMAAPVFARELAMQAAPWPLWCLLAALPAAGSFLFQLALAGLACVTLRRQLHLSARGKVAQARRAQSMSKGTSATAKEATGETFSLVCWELVSAATVQSVVTLVVVALHWITYWTPWGSWAEGCSRSTEGAAMRGACAFPLEGEEQGLGGVFSGVPLEGTLAMGMVLLAWARLLRFAALHKHMGFGLQFMRQIAPTALSGLLLYTGVAAAAAHAQQTGCSPSPQPAPASPLCVLAGGAAQAVQLLAGGSVMAWLVAYASASYPQLSARATRDYHLNWAKEVLSAEEQCGARRRQAAGNAAVAKGMVPMLRSVTEGSKESDGAKLLELSTQLKALQDSVDASQMQCASDKTNTSYTPSPGMPSPQGVLTGLSPMPPCIPSTPGSVVGSGEACSKHFGRIEA</sequence>
<dbReference type="Pfam" id="PF12796">
    <property type="entry name" value="Ank_2"/>
    <property type="match status" value="2"/>
</dbReference>
<feature type="transmembrane region" description="Helical" evidence="10">
    <location>
        <begin position="563"/>
        <end position="587"/>
    </location>
</feature>
<evidence type="ECO:0000256" key="2">
    <source>
        <dbReference type="ARBA" id="ARBA00022606"/>
    </source>
</evidence>
<evidence type="ECO:0000256" key="1">
    <source>
        <dbReference type="ARBA" id="ARBA00022448"/>
    </source>
</evidence>
<feature type="compositionally biased region" description="Polar residues" evidence="9">
    <location>
        <begin position="818"/>
        <end position="832"/>
    </location>
</feature>
<evidence type="ECO:0000256" key="10">
    <source>
        <dbReference type="SAM" id="Phobius"/>
    </source>
</evidence>
<dbReference type="Pfam" id="PF13637">
    <property type="entry name" value="Ank_4"/>
    <property type="match status" value="1"/>
</dbReference>
<keyword evidence="10" id="KW-0812">Transmembrane</keyword>
<evidence type="ECO:0000256" key="9">
    <source>
        <dbReference type="SAM" id="MobiDB-lite"/>
    </source>
</evidence>
<evidence type="ECO:0000256" key="8">
    <source>
        <dbReference type="PROSITE-ProRule" id="PRU00023"/>
    </source>
</evidence>
<dbReference type="Proteomes" id="UP001190700">
    <property type="component" value="Unassembled WGS sequence"/>
</dbReference>